<proteinExistence type="predicted"/>
<protein>
    <submittedName>
        <fullName evidence="2">Uncharacterized protein</fullName>
    </submittedName>
</protein>
<keyword evidence="1" id="KW-1133">Transmembrane helix</keyword>
<keyword evidence="1" id="KW-0812">Transmembrane</keyword>
<feature type="transmembrane region" description="Helical" evidence="1">
    <location>
        <begin position="15"/>
        <end position="36"/>
    </location>
</feature>
<organism evidence="2">
    <name type="scientific">Rhizophora mucronata</name>
    <name type="common">Asiatic mangrove</name>
    <dbReference type="NCBI Taxonomy" id="61149"/>
    <lineage>
        <taxon>Eukaryota</taxon>
        <taxon>Viridiplantae</taxon>
        <taxon>Streptophyta</taxon>
        <taxon>Embryophyta</taxon>
        <taxon>Tracheophyta</taxon>
        <taxon>Spermatophyta</taxon>
        <taxon>Magnoliopsida</taxon>
        <taxon>eudicotyledons</taxon>
        <taxon>Gunneridae</taxon>
        <taxon>Pentapetalae</taxon>
        <taxon>rosids</taxon>
        <taxon>fabids</taxon>
        <taxon>Malpighiales</taxon>
        <taxon>Rhizophoraceae</taxon>
        <taxon>Rhizophora</taxon>
    </lineage>
</organism>
<evidence type="ECO:0000256" key="1">
    <source>
        <dbReference type="SAM" id="Phobius"/>
    </source>
</evidence>
<dbReference type="AlphaFoldDB" id="A0A2P2NQ17"/>
<evidence type="ECO:0000313" key="2">
    <source>
        <dbReference type="EMBL" id="MBX44514.1"/>
    </source>
</evidence>
<name>A0A2P2NQ17_RHIMU</name>
<reference evidence="2" key="1">
    <citation type="submission" date="2018-02" db="EMBL/GenBank/DDBJ databases">
        <title>Rhizophora mucronata_Transcriptome.</title>
        <authorList>
            <person name="Meera S.P."/>
            <person name="Sreeshan A."/>
            <person name="Augustine A."/>
        </authorList>
    </citation>
    <scope>NUCLEOTIDE SEQUENCE</scope>
    <source>
        <tissue evidence="2">Leaf</tissue>
    </source>
</reference>
<keyword evidence="1" id="KW-0472">Membrane</keyword>
<accession>A0A2P2NQ17</accession>
<sequence length="52" mass="5831">MPEEVSLGLDFLKEILQAVLFLPLDLGLINWMVLVLPKTCLSYGQNVCKLVL</sequence>
<dbReference type="EMBL" id="GGEC01064030">
    <property type="protein sequence ID" value="MBX44514.1"/>
    <property type="molecule type" value="Transcribed_RNA"/>
</dbReference>